<feature type="transmembrane region" description="Helical" evidence="1">
    <location>
        <begin position="65"/>
        <end position="84"/>
    </location>
</feature>
<evidence type="ECO:0000259" key="2">
    <source>
        <dbReference type="Pfam" id="PF23636"/>
    </source>
</evidence>
<evidence type="ECO:0000313" key="4">
    <source>
        <dbReference type="Proteomes" id="UP000327000"/>
    </source>
</evidence>
<dbReference type="InterPro" id="IPR055568">
    <property type="entry name" value="DUF7144"/>
</dbReference>
<comment type="caution">
    <text evidence="3">The sequence shown here is derived from an EMBL/GenBank/DDBJ whole genome shotgun (WGS) entry which is preliminary data.</text>
</comment>
<dbReference type="RefSeq" id="WP_004951528.1">
    <property type="nucleotide sequence ID" value="NZ_JBFADJ010000027.1"/>
</dbReference>
<dbReference type="EMBL" id="VOKX01000040">
    <property type="protein sequence ID" value="KAB7841634.1"/>
    <property type="molecule type" value="Genomic_DNA"/>
</dbReference>
<reference evidence="3 4" key="1">
    <citation type="journal article" date="2019" name="Microb. Cell Fact.">
        <title>Exploring novel herbicidin analogues by transcriptional regulator overexpression and MS/MS molecular networking.</title>
        <authorList>
            <person name="Shi Y."/>
            <person name="Gu R."/>
            <person name="Li Y."/>
            <person name="Wang X."/>
            <person name="Ren W."/>
            <person name="Li X."/>
            <person name="Wang L."/>
            <person name="Xie Y."/>
            <person name="Hong B."/>
        </authorList>
    </citation>
    <scope>NUCLEOTIDE SEQUENCE [LARGE SCALE GENOMIC DNA]</scope>
    <source>
        <strain evidence="3 4">US-43</strain>
    </source>
</reference>
<feature type="transmembrane region" description="Helical" evidence="1">
    <location>
        <begin position="117"/>
        <end position="136"/>
    </location>
</feature>
<keyword evidence="1" id="KW-0812">Transmembrane</keyword>
<accession>A0A5N5W564</accession>
<keyword evidence="1" id="KW-1133">Transmembrane helix</keyword>
<feature type="transmembrane region" description="Helical" evidence="1">
    <location>
        <begin position="91"/>
        <end position="111"/>
    </location>
</feature>
<protein>
    <recommendedName>
        <fullName evidence="2">DUF7144 domain-containing protein</fullName>
    </recommendedName>
</protein>
<proteinExistence type="predicted"/>
<dbReference type="Pfam" id="PF23636">
    <property type="entry name" value="DUF7144"/>
    <property type="match status" value="1"/>
</dbReference>
<gene>
    <name evidence="3" type="ORF">FRZ00_20230</name>
</gene>
<dbReference type="Proteomes" id="UP000327000">
    <property type="component" value="Unassembled WGS sequence"/>
</dbReference>
<dbReference type="OrthoDB" id="4482242at2"/>
<evidence type="ECO:0000256" key="1">
    <source>
        <dbReference type="SAM" id="Phobius"/>
    </source>
</evidence>
<keyword evidence="4" id="KW-1185">Reference proteome</keyword>
<name>A0A5N5W564_STRMB</name>
<sequence>MSHSSQPHTTQHHSEKSLAAAAGLTVFAAVMLLIDGFLNVLRGISAIVHDTVFVNAPNYVYKFNVAGWGWVHLFLGIAAIMVGVGLFKVSAWARVLGIVIASLILIANFLSLPYFPLWSVVVMATCAFVIWALCVVRHD</sequence>
<dbReference type="AlphaFoldDB" id="A0A5N5W564"/>
<feature type="transmembrane region" description="Helical" evidence="1">
    <location>
        <begin position="21"/>
        <end position="45"/>
    </location>
</feature>
<feature type="domain" description="DUF7144" evidence="2">
    <location>
        <begin position="25"/>
        <end position="137"/>
    </location>
</feature>
<evidence type="ECO:0000313" key="3">
    <source>
        <dbReference type="EMBL" id="KAB7841634.1"/>
    </source>
</evidence>
<keyword evidence="1" id="KW-0472">Membrane</keyword>
<organism evidence="3 4">
    <name type="scientific">Streptomyces mobaraensis</name>
    <name type="common">Streptoverticillium mobaraense</name>
    <dbReference type="NCBI Taxonomy" id="35621"/>
    <lineage>
        <taxon>Bacteria</taxon>
        <taxon>Bacillati</taxon>
        <taxon>Actinomycetota</taxon>
        <taxon>Actinomycetes</taxon>
        <taxon>Kitasatosporales</taxon>
        <taxon>Streptomycetaceae</taxon>
        <taxon>Streptomyces</taxon>
    </lineage>
</organism>